<sequence length="380" mass="42391">MRKFALFAIGVVIIIAALLGAYLIIKSNTKVKPEVTKVVKTIFVDTVKNKTVPITIPANGTLVAKNRLELFAEVQGVFQNSSNVFKPGQKFGKGQLLLGINSSEYYASVQSAKSELYNLITSIMPDLRLDYPETFPSWNNYLKNFKIDKSIAPLPESTNEKANYFITGRGIYSAYYNVKNLEQRLSKYRIYAPYSGILTEALVTKGTLVRPGQKLGEFIDTSVYELELSISKNFSDLLKIGENVKLSSQNNQRDFTGKVSRINGKIDQNTQTVTVFVEVKADNLKEGMFLEAQLNAKDIENAYRISRKLLIDQSEIFIVRDSVLDIMTVNPVHFSSKSVVVKGIPDNTVILSRSVPGAYAGMLVKVNQESKLDNNNPTED</sequence>
<protein>
    <submittedName>
        <fullName evidence="2">Efflux RND transporter periplasmic adaptor subunit</fullName>
    </submittedName>
</protein>
<keyword evidence="3" id="KW-1185">Reference proteome</keyword>
<dbReference type="Gene3D" id="2.40.30.170">
    <property type="match status" value="1"/>
</dbReference>
<dbReference type="RefSeq" id="WP_386129850.1">
    <property type="nucleotide sequence ID" value="NZ_JBHTJL010000009.1"/>
</dbReference>
<dbReference type="PANTHER" id="PTHR30469:SF15">
    <property type="entry name" value="HLYD FAMILY OF SECRETION PROTEINS"/>
    <property type="match status" value="1"/>
</dbReference>
<dbReference type="InterPro" id="IPR058792">
    <property type="entry name" value="Beta-barrel_RND_2"/>
</dbReference>
<evidence type="ECO:0000259" key="1">
    <source>
        <dbReference type="Pfam" id="PF25954"/>
    </source>
</evidence>
<feature type="domain" description="CusB-like beta-barrel" evidence="1">
    <location>
        <begin position="229"/>
        <end position="297"/>
    </location>
</feature>
<dbReference type="Gene3D" id="1.10.287.470">
    <property type="entry name" value="Helix hairpin bin"/>
    <property type="match status" value="1"/>
</dbReference>
<evidence type="ECO:0000313" key="3">
    <source>
        <dbReference type="Proteomes" id="UP001597013"/>
    </source>
</evidence>
<dbReference type="Proteomes" id="UP001597013">
    <property type="component" value="Unassembled WGS sequence"/>
</dbReference>
<dbReference type="EMBL" id="JBHTJL010000009">
    <property type="protein sequence ID" value="MFD1063257.1"/>
    <property type="molecule type" value="Genomic_DNA"/>
</dbReference>
<proteinExistence type="predicted"/>
<reference evidence="3" key="1">
    <citation type="journal article" date="2019" name="Int. J. Syst. Evol. Microbiol.">
        <title>The Global Catalogue of Microorganisms (GCM) 10K type strain sequencing project: providing services to taxonomists for standard genome sequencing and annotation.</title>
        <authorList>
            <consortium name="The Broad Institute Genomics Platform"/>
            <consortium name="The Broad Institute Genome Sequencing Center for Infectious Disease"/>
            <person name="Wu L."/>
            <person name="Ma J."/>
        </authorList>
    </citation>
    <scope>NUCLEOTIDE SEQUENCE [LARGE SCALE GENOMIC DNA]</scope>
    <source>
        <strain evidence="3">CCUG 62215</strain>
    </source>
</reference>
<name>A0ABW3N6I4_9FLAO</name>
<organism evidence="2 3">
    <name type="scientific">Winogradskyella litorisediminis</name>
    <dbReference type="NCBI Taxonomy" id="1156618"/>
    <lineage>
        <taxon>Bacteria</taxon>
        <taxon>Pseudomonadati</taxon>
        <taxon>Bacteroidota</taxon>
        <taxon>Flavobacteriia</taxon>
        <taxon>Flavobacteriales</taxon>
        <taxon>Flavobacteriaceae</taxon>
        <taxon>Winogradskyella</taxon>
    </lineage>
</organism>
<dbReference type="PANTHER" id="PTHR30469">
    <property type="entry name" value="MULTIDRUG RESISTANCE PROTEIN MDTA"/>
    <property type="match status" value="1"/>
</dbReference>
<accession>A0ABW3N6I4</accession>
<dbReference type="Pfam" id="PF25954">
    <property type="entry name" value="Beta-barrel_RND_2"/>
    <property type="match status" value="1"/>
</dbReference>
<comment type="caution">
    <text evidence="2">The sequence shown here is derived from an EMBL/GenBank/DDBJ whole genome shotgun (WGS) entry which is preliminary data.</text>
</comment>
<evidence type="ECO:0000313" key="2">
    <source>
        <dbReference type="EMBL" id="MFD1063257.1"/>
    </source>
</evidence>
<gene>
    <name evidence="2" type="ORF">ACFQ1Q_08350</name>
</gene>
<dbReference type="SUPFAM" id="SSF111369">
    <property type="entry name" value="HlyD-like secretion proteins"/>
    <property type="match status" value="1"/>
</dbReference>
<dbReference type="Gene3D" id="2.40.50.100">
    <property type="match status" value="1"/>
</dbReference>